<dbReference type="SMART" id="SM01392">
    <property type="entry name" value="MAGE_N"/>
    <property type="match status" value="1"/>
</dbReference>
<protein>
    <recommendedName>
        <fullName evidence="2">MAGE domain-containing protein</fullName>
    </recommendedName>
</protein>
<evidence type="ECO:0000313" key="4">
    <source>
        <dbReference type="Proteomes" id="UP000694429"/>
    </source>
</evidence>
<dbReference type="PANTHER" id="PTHR11736">
    <property type="entry name" value="MELANOMA-ASSOCIATED ANTIGEN MAGE ANTIGEN"/>
    <property type="match status" value="1"/>
</dbReference>
<dbReference type="FunFam" id="1.10.10.1210:FF:000001">
    <property type="entry name" value="melanoma-associated antigen D1"/>
    <property type="match status" value="1"/>
</dbReference>
<feature type="region of interest" description="Disordered" evidence="1">
    <location>
        <begin position="1"/>
        <end position="270"/>
    </location>
</feature>
<feature type="compositionally biased region" description="Low complexity" evidence="1">
    <location>
        <begin position="39"/>
        <end position="56"/>
    </location>
</feature>
<dbReference type="Ensembl" id="ENSCAFT00030029148.1">
    <property type="protein sequence ID" value="ENSCAFP00030025410.1"/>
    <property type="gene ID" value="ENSCAFG00030015834.1"/>
</dbReference>
<dbReference type="InterPro" id="IPR037445">
    <property type="entry name" value="MAGE"/>
</dbReference>
<dbReference type="Proteomes" id="UP000694429">
    <property type="component" value="Unassembled WGS sequence"/>
</dbReference>
<dbReference type="Gene3D" id="1.10.10.1210">
    <property type="entry name" value="MAGE homology domain, winged helix WH2 motif"/>
    <property type="match status" value="1"/>
</dbReference>
<dbReference type="InterPro" id="IPR041899">
    <property type="entry name" value="MAGE_WH2"/>
</dbReference>
<evidence type="ECO:0000313" key="3">
    <source>
        <dbReference type="Ensembl" id="ENSCAFP00030025410.1"/>
    </source>
</evidence>
<proteinExistence type="predicted"/>
<name>A0A8C0NPG9_CANLF</name>
<feature type="domain" description="MAGE" evidence="2">
    <location>
        <begin position="273"/>
        <end position="458"/>
    </location>
</feature>
<dbReference type="AlphaFoldDB" id="A0A8C0NPG9"/>
<reference evidence="3" key="1">
    <citation type="submission" date="2025-08" db="UniProtKB">
        <authorList>
            <consortium name="Ensembl"/>
        </authorList>
    </citation>
    <scope>IDENTIFICATION</scope>
</reference>
<dbReference type="InterPro" id="IPR041898">
    <property type="entry name" value="MAGE_WH1"/>
</dbReference>
<sequence>MSLGKSNELWELGDDPEEAQGLLNALQSTAEEEEEGQVPSPWSLPSLSSSSPSLSLYGLLGPTEEGSATEGSPSPPQSSQSANSSPSGRAARGLGQPHPTGPNSPGQVGSSGGEGQEDVVSSPYDGAAIGLGQPKPAGSYTPGEVVPRGSEGQEDADPYPCGGAASGLGQPQPADPYSPGEVVTRGSEGQEDADPYPCGGAASGLGQPQPADLYSSGEVVTRGSEGQEDADPYPCGGASGGLGQAQPAGPYSPEEVGSSPPEQQEDEQPEGSFHIKTAELVMFLLLKYRTKQPISKAQMLEVITPEFQDDFPIILSQASRCLRLVLGLDVIEVDPSEHCYHLNIILGLTWDGMVSGQGGLPKTSLLGLVLGLIVLEDDCAPEEEVWEALRVMEVYDGQEHIIYGEPRDLLTNVWVQEGYLECRLVAGSDPVRYEFLWGPRAHVETSKFQVMDYAFQVSSSLVVSSLALCEQILR</sequence>
<organism evidence="3 4">
    <name type="scientific">Canis lupus familiaris</name>
    <name type="common">Dog</name>
    <name type="synonym">Canis familiaris</name>
    <dbReference type="NCBI Taxonomy" id="9615"/>
    <lineage>
        <taxon>Eukaryota</taxon>
        <taxon>Metazoa</taxon>
        <taxon>Chordata</taxon>
        <taxon>Craniata</taxon>
        <taxon>Vertebrata</taxon>
        <taxon>Euteleostomi</taxon>
        <taxon>Mammalia</taxon>
        <taxon>Eutheria</taxon>
        <taxon>Laurasiatheria</taxon>
        <taxon>Carnivora</taxon>
        <taxon>Caniformia</taxon>
        <taxon>Canidae</taxon>
        <taxon>Canis</taxon>
    </lineage>
</organism>
<dbReference type="InterPro" id="IPR021072">
    <property type="entry name" value="MAGE_N"/>
</dbReference>
<dbReference type="SMART" id="SM01373">
    <property type="entry name" value="MAGE"/>
    <property type="match status" value="1"/>
</dbReference>
<dbReference type="PROSITE" id="PS50838">
    <property type="entry name" value="MAGE"/>
    <property type="match status" value="1"/>
</dbReference>
<dbReference type="Gene3D" id="1.10.10.1200">
    <property type="entry name" value="MAGE homology domain, winged helix WH1 motif"/>
    <property type="match status" value="1"/>
</dbReference>
<dbReference type="FunFam" id="1.10.10.1200:FF:000007">
    <property type="entry name" value="Melanoma-associated antigen C2"/>
    <property type="match status" value="1"/>
</dbReference>
<accession>A0A8C0NPG9</accession>
<dbReference type="PANTHER" id="PTHR11736:SF81">
    <property type="entry name" value="MAGE DOMAIN-CONTAINING PROTEIN"/>
    <property type="match status" value="1"/>
</dbReference>
<dbReference type="Pfam" id="PF01454">
    <property type="entry name" value="MAGE"/>
    <property type="match status" value="1"/>
</dbReference>
<evidence type="ECO:0000259" key="2">
    <source>
        <dbReference type="PROSITE" id="PS50838"/>
    </source>
</evidence>
<dbReference type="InterPro" id="IPR002190">
    <property type="entry name" value="MHD_dom"/>
</dbReference>
<feature type="compositionally biased region" description="Low complexity" evidence="1">
    <location>
        <begin position="77"/>
        <end position="87"/>
    </location>
</feature>
<evidence type="ECO:0000256" key="1">
    <source>
        <dbReference type="SAM" id="MobiDB-lite"/>
    </source>
</evidence>